<protein>
    <submittedName>
        <fullName evidence="6">LysR family transcriptional regulator</fullName>
    </submittedName>
</protein>
<dbReference type="InterPro" id="IPR005119">
    <property type="entry name" value="LysR_subst-bd"/>
</dbReference>
<dbReference type="Gene3D" id="3.40.190.290">
    <property type="match status" value="1"/>
</dbReference>
<dbReference type="PROSITE" id="PS50931">
    <property type="entry name" value="HTH_LYSR"/>
    <property type="match status" value="1"/>
</dbReference>
<dbReference type="PANTHER" id="PTHR30537">
    <property type="entry name" value="HTH-TYPE TRANSCRIPTIONAL REGULATOR"/>
    <property type="match status" value="1"/>
</dbReference>
<evidence type="ECO:0000256" key="2">
    <source>
        <dbReference type="ARBA" id="ARBA00023015"/>
    </source>
</evidence>
<dbReference type="CDD" id="cd08422">
    <property type="entry name" value="PBP2_CrgA_like"/>
    <property type="match status" value="1"/>
</dbReference>
<dbReference type="InterPro" id="IPR058163">
    <property type="entry name" value="LysR-type_TF_proteobact-type"/>
</dbReference>
<dbReference type="PANTHER" id="PTHR30537:SF35">
    <property type="entry name" value="TRANSCRIPTIONAL REGULATORY PROTEIN"/>
    <property type="match status" value="1"/>
</dbReference>
<dbReference type="RefSeq" id="WP_386831819.1">
    <property type="nucleotide sequence ID" value="NZ_JBHUNP010000001.1"/>
</dbReference>
<evidence type="ECO:0000313" key="6">
    <source>
        <dbReference type="EMBL" id="MFD2646857.1"/>
    </source>
</evidence>
<gene>
    <name evidence="6" type="ORF">ACFSX5_03505</name>
</gene>
<keyword evidence="4" id="KW-0804">Transcription</keyword>
<evidence type="ECO:0000313" key="7">
    <source>
        <dbReference type="Proteomes" id="UP001597521"/>
    </source>
</evidence>
<evidence type="ECO:0000256" key="3">
    <source>
        <dbReference type="ARBA" id="ARBA00023125"/>
    </source>
</evidence>
<feature type="domain" description="HTH lysR-type" evidence="5">
    <location>
        <begin position="14"/>
        <end position="71"/>
    </location>
</feature>
<name>A0ABW5QH16_9HYPH</name>
<dbReference type="EMBL" id="JBHUNP010000001">
    <property type="protein sequence ID" value="MFD2646857.1"/>
    <property type="molecule type" value="Genomic_DNA"/>
</dbReference>
<accession>A0ABW5QH16</accession>
<sequence>MRALPMLERSIMTQDLARIRAFVQVFDSGGFSSAARQHGRSKALLSKYVTDLEDYLGVRLMNRTTRKLSLTEAGEAYYREASALLQQLDDLDASISEQTAEPRGLLRVSVPRNFGESTLAPAIYEFLLQHPKMTLDLRLEDRYVDLIDEGIDVALRISTMQDSSLIARKIADMHVVVGAAPGLLKQHGTPQHPDDLRQMPCIVDVNLQGQSNWRFTQDGKTISVPVSGPVRTNSPLAARTAAAMGLGLVVLPSYLADPLVHSGELVPVLQDYLPTGQTLQAVYPHRRHLAGKVRALIDHLVVWFQQHPLS</sequence>
<dbReference type="InterPro" id="IPR036388">
    <property type="entry name" value="WH-like_DNA-bd_sf"/>
</dbReference>
<dbReference type="InterPro" id="IPR036390">
    <property type="entry name" value="WH_DNA-bd_sf"/>
</dbReference>
<keyword evidence="3" id="KW-0238">DNA-binding</keyword>
<keyword evidence="2" id="KW-0805">Transcription regulation</keyword>
<proteinExistence type="inferred from homology"/>
<dbReference type="InterPro" id="IPR000847">
    <property type="entry name" value="LysR_HTH_N"/>
</dbReference>
<evidence type="ECO:0000256" key="1">
    <source>
        <dbReference type="ARBA" id="ARBA00009437"/>
    </source>
</evidence>
<evidence type="ECO:0000259" key="5">
    <source>
        <dbReference type="PROSITE" id="PS50931"/>
    </source>
</evidence>
<dbReference type="Pfam" id="PF00126">
    <property type="entry name" value="HTH_1"/>
    <property type="match status" value="1"/>
</dbReference>
<comment type="similarity">
    <text evidence="1">Belongs to the LysR transcriptional regulatory family.</text>
</comment>
<dbReference type="Pfam" id="PF03466">
    <property type="entry name" value="LysR_substrate"/>
    <property type="match status" value="1"/>
</dbReference>
<comment type="caution">
    <text evidence="6">The sequence shown here is derived from an EMBL/GenBank/DDBJ whole genome shotgun (WGS) entry which is preliminary data.</text>
</comment>
<reference evidence="7" key="1">
    <citation type="journal article" date="2019" name="Int. J. Syst. Evol. Microbiol.">
        <title>The Global Catalogue of Microorganisms (GCM) 10K type strain sequencing project: providing services to taxonomists for standard genome sequencing and annotation.</title>
        <authorList>
            <consortium name="The Broad Institute Genomics Platform"/>
            <consortium name="The Broad Institute Genome Sequencing Center for Infectious Disease"/>
            <person name="Wu L."/>
            <person name="Ma J."/>
        </authorList>
    </citation>
    <scope>NUCLEOTIDE SEQUENCE [LARGE SCALE GENOMIC DNA]</scope>
    <source>
        <strain evidence="7">CCM 7427</strain>
    </source>
</reference>
<dbReference type="Proteomes" id="UP001597521">
    <property type="component" value="Unassembled WGS sequence"/>
</dbReference>
<organism evidence="6 7">
    <name type="scientific">Devosia albogilva</name>
    <dbReference type="NCBI Taxonomy" id="429726"/>
    <lineage>
        <taxon>Bacteria</taxon>
        <taxon>Pseudomonadati</taxon>
        <taxon>Pseudomonadota</taxon>
        <taxon>Alphaproteobacteria</taxon>
        <taxon>Hyphomicrobiales</taxon>
        <taxon>Devosiaceae</taxon>
        <taxon>Devosia</taxon>
    </lineage>
</organism>
<keyword evidence="7" id="KW-1185">Reference proteome</keyword>
<evidence type="ECO:0000256" key="4">
    <source>
        <dbReference type="ARBA" id="ARBA00023163"/>
    </source>
</evidence>
<dbReference type="SUPFAM" id="SSF46785">
    <property type="entry name" value="Winged helix' DNA-binding domain"/>
    <property type="match status" value="1"/>
</dbReference>
<dbReference type="Gene3D" id="1.10.10.10">
    <property type="entry name" value="Winged helix-like DNA-binding domain superfamily/Winged helix DNA-binding domain"/>
    <property type="match status" value="1"/>
</dbReference>
<dbReference type="SUPFAM" id="SSF53850">
    <property type="entry name" value="Periplasmic binding protein-like II"/>
    <property type="match status" value="1"/>
</dbReference>